<evidence type="ECO:0000256" key="2">
    <source>
        <dbReference type="ARBA" id="ARBA00006177"/>
    </source>
</evidence>
<reference evidence="14 15" key="1">
    <citation type="submission" date="2023-11" db="EMBL/GenBank/DDBJ databases">
        <authorList>
            <person name="Hedman E."/>
            <person name="Englund M."/>
            <person name="Stromberg M."/>
            <person name="Nyberg Akerstrom W."/>
            <person name="Nylinder S."/>
            <person name="Jareborg N."/>
            <person name="Kallberg Y."/>
            <person name="Kronander E."/>
        </authorList>
    </citation>
    <scope>NUCLEOTIDE SEQUENCE [LARGE SCALE GENOMIC DNA]</scope>
</reference>
<comment type="similarity">
    <text evidence="2">Belongs to the THAP1 family.</text>
</comment>
<evidence type="ECO:0000256" key="4">
    <source>
        <dbReference type="ARBA" id="ARBA00022771"/>
    </source>
</evidence>
<keyword evidence="7" id="KW-0175">Coiled coil</keyword>
<dbReference type="InterPro" id="IPR026516">
    <property type="entry name" value="THAP1/10"/>
</dbReference>
<evidence type="ECO:0000256" key="12">
    <source>
        <dbReference type="PROSITE-ProRule" id="PRU00309"/>
    </source>
</evidence>
<dbReference type="EMBL" id="CAVLGL010000087">
    <property type="protein sequence ID" value="CAK1592708.1"/>
    <property type="molecule type" value="Genomic_DNA"/>
</dbReference>
<keyword evidence="10" id="KW-0539">Nucleus</keyword>
<gene>
    <name evidence="14" type="ORF">PARMNEM_LOCUS12605</name>
</gene>
<keyword evidence="3" id="KW-0479">Metal-binding</keyword>
<proteinExistence type="inferred from homology"/>
<dbReference type="AlphaFoldDB" id="A0AAV1LBL9"/>
<dbReference type="SMART" id="SM00980">
    <property type="entry name" value="THAP"/>
    <property type="match status" value="1"/>
</dbReference>
<dbReference type="Pfam" id="PF05485">
    <property type="entry name" value="THAP"/>
    <property type="match status" value="1"/>
</dbReference>
<protein>
    <recommendedName>
        <fullName evidence="13">THAP-type domain-containing protein</fullName>
    </recommendedName>
</protein>
<evidence type="ECO:0000259" key="13">
    <source>
        <dbReference type="PROSITE" id="PS50950"/>
    </source>
</evidence>
<dbReference type="GO" id="GO:0005654">
    <property type="term" value="C:nucleoplasm"/>
    <property type="evidence" value="ECO:0007669"/>
    <property type="project" value="UniProtKB-SubCell"/>
</dbReference>
<evidence type="ECO:0000256" key="6">
    <source>
        <dbReference type="ARBA" id="ARBA00023015"/>
    </source>
</evidence>
<accession>A0AAV1LBL9</accession>
<evidence type="ECO:0000256" key="11">
    <source>
        <dbReference type="ARBA" id="ARBA00023306"/>
    </source>
</evidence>
<dbReference type="SMART" id="SM00692">
    <property type="entry name" value="DM3"/>
    <property type="match status" value="1"/>
</dbReference>
<keyword evidence="9" id="KW-0804">Transcription</keyword>
<evidence type="ECO:0000256" key="8">
    <source>
        <dbReference type="ARBA" id="ARBA00023125"/>
    </source>
</evidence>
<evidence type="ECO:0000313" key="15">
    <source>
        <dbReference type="Proteomes" id="UP001314205"/>
    </source>
</evidence>
<name>A0AAV1LBL9_9NEOP</name>
<dbReference type="InterPro" id="IPR038441">
    <property type="entry name" value="THAP_Znf_sf"/>
</dbReference>
<evidence type="ECO:0000256" key="7">
    <source>
        <dbReference type="ARBA" id="ARBA00023054"/>
    </source>
</evidence>
<dbReference type="PROSITE" id="PS50950">
    <property type="entry name" value="ZF_THAP"/>
    <property type="match status" value="1"/>
</dbReference>
<dbReference type="PANTHER" id="PTHR46600:SF1">
    <property type="entry name" value="THAP DOMAIN-CONTAINING PROTEIN 1"/>
    <property type="match status" value="1"/>
</dbReference>
<dbReference type="InterPro" id="IPR006612">
    <property type="entry name" value="THAP_Znf"/>
</dbReference>
<evidence type="ECO:0000313" key="14">
    <source>
        <dbReference type="EMBL" id="CAK1592708.1"/>
    </source>
</evidence>
<comment type="subcellular location">
    <subcellularLocation>
        <location evidence="1">Nucleus</location>
        <location evidence="1">Nucleoplasm</location>
    </subcellularLocation>
</comment>
<dbReference type="GO" id="GO:0008270">
    <property type="term" value="F:zinc ion binding"/>
    <property type="evidence" value="ECO:0007669"/>
    <property type="project" value="UniProtKB-KW"/>
</dbReference>
<keyword evidence="11" id="KW-0131">Cell cycle</keyword>
<dbReference type="Proteomes" id="UP001314205">
    <property type="component" value="Unassembled WGS sequence"/>
</dbReference>
<evidence type="ECO:0000256" key="1">
    <source>
        <dbReference type="ARBA" id="ARBA00004642"/>
    </source>
</evidence>
<keyword evidence="15" id="KW-1185">Reference proteome</keyword>
<organism evidence="14 15">
    <name type="scientific">Parnassius mnemosyne</name>
    <name type="common">clouded apollo</name>
    <dbReference type="NCBI Taxonomy" id="213953"/>
    <lineage>
        <taxon>Eukaryota</taxon>
        <taxon>Metazoa</taxon>
        <taxon>Ecdysozoa</taxon>
        <taxon>Arthropoda</taxon>
        <taxon>Hexapoda</taxon>
        <taxon>Insecta</taxon>
        <taxon>Pterygota</taxon>
        <taxon>Neoptera</taxon>
        <taxon>Endopterygota</taxon>
        <taxon>Lepidoptera</taxon>
        <taxon>Glossata</taxon>
        <taxon>Ditrysia</taxon>
        <taxon>Papilionoidea</taxon>
        <taxon>Papilionidae</taxon>
        <taxon>Parnassiinae</taxon>
        <taxon>Parnassini</taxon>
        <taxon>Parnassius</taxon>
        <taxon>Driopa</taxon>
    </lineage>
</organism>
<sequence>MVQSCVVNGCKSESYPGCGKSFHRFPNDEETRNKWIQALHITKKISKYSVVCSLHFKKEDFLPSLYKKLKSKVVPSIFSMVGMSSVTSMKSVQSIQSSSFNIAISSDGSLCILPSSGVPIIPQQPNHLETCLNMSQISNSGDNGPISSTEKRTMVLLKPNSKVPRLLEDDPLRSTTGGDVILIGDEEPEAHEQVVKYPIRIESKIDWEDKIPMDIISFVDSKSSIVTPKVKGQKIGLNKNILLN</sequence>
<keyword evidence="6" id="KW-0805">Transcription regulation</keyword>
<evidence type="ECO:0000256" key="5">
    <source>
        <dbReference type="ARBA" id="ARBA00022833"/>
    </source>
</evidence>
<feature type="domain" description="THAP-type" evidence="13">
    <location>
        <begin position="1"/>
        <end position="78"/>
    </location>
</feature>
<dbReference type="PANTHER" id="PTHR46600">
    <property type="entry name" value="THAP DOMAIN-CONTAINING"/>
    <property type="match status" value="1"/>
</dbReference>
<dbReference type="GO" id="GO:0043565">
    <property type="term" value="F:sequence-specific DNA binding"/>
    <property type="evidence" value="ECO:0007669"/>
    <property type="project" value="InterPro"/>
</dbReference>
<evidence type="ECO:0000256" key="9">
    <source>
        <dbReference type="ARBA" id="ARBA00023163"/>
    </source>
</evidence>
<comment type="caution">
    <text evidence="14">The sequence shown here is derived from an EMBL/GenBank/DDBJ whole genome shotgun (WGS) entry which is preliminary data.</text>
</comment>
<evidence type="ECO:0000256" key="10">
    <source>
        <dbReference type="ARBA" id="ARBA00023242"/>
    </source>
</evidence>
<keyword evidence="8 12" id="KW-0238">DNA-binding</keyword>
<keyword evidence="4 12" id="KW-0863">Zinc-finger</keyword>
<dbReference type="SUPFAM" id="SSF57716">
    <property type="entry name" value="Glucocorticoid receptor-like (DNA-binding domain)"/>
    <property type="match status" value="1"/>
</dbReference>
<evidence type="ECO:0000256" key="3">
    <source>
        <dbReference type="ARBA" id="ARBA00022723"/>
    </source>
</evidence>
<dbReference type="Gene3D" id="6.20.210.20">
    <property type="entry name" value="THAP domain"/>
    <property type="match status" value="1"/>
</dbReference>
<keyword evidence="5" id="KW-0862">Zinc</keyword>